<keyword evidence="3 6" id="KW-0812">Transmembrane</keyword>
<keyword evidence="4 6" id="KW-1133">Transmembrane helix</keyword>
<dbReference type="AlphaFoldDB" id="A0A2W7SKY5"/>
<evidence type="ECO:0000256" key="1">
    <source>
        <dbReference type="ARBA" id="ARBA00004651"/>
    </source>
</evidence>
<dbReference type="GO" id="GO:0022857">
    <property type="term" value="F:transmembrane transporter activity"/>
    <property type="evidence" value="ECO:0007669"/>
    <property type="project" value="TreeGrafter"/>
</dbReference>
<keyword evidence="2" id="KW-1003">Cell membrane</keyword>
<dbReference type="RefSeq" id="WP_111319427.1">
    <property type="nucleotide sequence ID" value="NZ_QKZT01000009.1"/>
</dbReference>
<evidence type="ECO:0000313" key="10">
    <source>
        <dbReference type="Proteomes" id="UP000248882"/>
    </source>
</evidence>
<evidence type="ECO:0000256" key="2">
    <source>
        <dbReference type="ARBA" id="ARBA00022475"/>
    </source>
</evidence>
<evidence type="ECO:0000313" key="9">
    <source>
        <dbReference type="EMBL" id="PZX51332.1"/>
    </source>
</evidence>
<evidence type="ECO:0000259" key="7">
    <source>
        <dbReference type="Pfam" id="PF02687"/>
    </source>
</evidence>
<gene>
    <name evidence="9" type="ORF">LV85_02276</name>
</gene>
<feature type="transmembrane region" description="Helical" evidence="6">
    <location>
        <begin position="414"/>
        <end position="438"/>
    </location>
</feature>
<feature type="transmembrane region" description="Helical" evidence="6">
    <location>
        <begin position="662"/>
        <end position="686"/>
    </location>
</feature>
<dbReference type="Pfam" id="PF12704">
    <property type="entry name" value="MacB_PCD"/>
    <property type="match status" value="1"/>
</dbReference>
<dbReference type="PROSITE" id="PS51257">
    <property type="entry name" value="PROKAR_LIPOPROTEIN"/>
    <property type="match status" value="1"/>
</dbReference>
<dbReference type="GO" id="GO:0005886">
    <property type="term" value="C:plasma membrane"/>
    <property type="evidence" value="ECO:0007669"/>
    <property type="project" value="UniProtKB-SubCell"/>
</dbReference>
<dbReference type="OrthoDB" id="5933722at2"/>
<evidence type="ECO:0000256" key="5">
    <source>
        <dbReference type="ARBA" id="ARBA00023136"/>
    </source>
</evidence>
<evidence type="ECO:0000256" key="4">
    <source>
        <dbReference type="ARBA" id="ARBA00022989"/>
    </source>
</evidence>
<comment type="caution">
    <text evidence="9">The sequence shown here is derived from an EMBL/GenBank/DDBJ whole genome shotgun (WGS) entry which is preliminary data.</text>
</comment>
<dbReference type="InterPro" id="IPR050250">
    <property type="entry name" value="Macrolide_Exporter_MacB"/>
</dbReference>
<accession>A0A2W7SKY5</accession>
<feature type="transmembrane region" description="Helical" evidence="6">
    <location>
        <begin position="21"/>
        <end position="41"/>
    </location>
</feature>
<sequence>MLKNYIKIAWRNLRNNKVFSLINILGLALGMACSLLILLWVQDETNMDKFHENNSRIYKVMENQYYSGIPNTYESTPGVLAENIVLDFPEIELASQILWEEEPLFTVGEVFEKEKGRYVQGDFLNMFSFELSSGDAFTALKRPDGVVISQKLADKYFKGEDPVGQLIIVDNEDDMMVTGVLKEIPESSSLKFDFLMSYERWQDDNEWAKDWGNNGPRCYVMLAPNVDVDVVNEKLKGYILSKNEGSNVEIFLTNFSDSYLNSKWEHGIQTGGRIEYVRIFSVVAIFILIIACVNFMNLATARSVKRAKEIGIRKAVGANRALLIGQFYGEAILITVISLLFSVILVFILLPGFNSLTNKELLLNLMDPSILGILLSLALVTAVLAGSYPALFMSSLKPVVVLKGALKFKPSATYFRKGLVVFQFGLSIILILGMIVIYNQISYIQNKNLGFDRENLIYLPIEGELTKTFTSFKNELLTMPGIQSVAASQADPLQVGSSTSSVSWAGKDTTDILLFSQNPVSYDYLATMGIELLDGRDLDIQYGMDSASYLVNEAAAKTMGFDNPVGEEITFWETKGPIVGLMKDYHYASFHEAIAPIIVRLLPKDEFWGYVLVRTQAGQTSEALASMEKAYNRFNPKFPFTYQFADQEFGNRYKSETTIGSLATYFATLAIFISCLGLFGLAAFTAEQRTKEIGIRKVMGASVNSLVAMLSKDFVVLVLISSVIAMPLAWYFLQGWLENYEYRVDLEWWYFALAVVSAVLIALFTISFQAIKAALINPVRSLKSE</sequence>
<feature type="transmembrane region" description="Helical" evidence="6">
    <location>
        <begin position="370"/>
        <end position="393"/>
    </location>
</feature>
<keyword evidence="10" id="KW-1185">Reference proteome</keyword>
<protein>
    <submittedName>
        <fullName evidence="9">Putative permease</fullName>
    </submittedName>
</protein>
<feature type="domain" description="MacB-like periplasmic core" evidence="8">
    <location>
        <begin position="20"/>
        <end position="236"/>
    </location>
</feature>
<dbReference type="InterPro" id="IPR025857">
    <property type="entry name" value="MacB_PCD"/>
</dbReference>
<dbReference type="PANTHER" id="PTHR30572">
    <property type="entry name" value="MEMBRANE COMPONENT OF TRANSPORTER-RELATED"/>
    <property type="match status" value="1"/>
</dbReference>
<name>A0A2W7SKY5_9BACT</name>
<evidence type="ECO:0000256" key="6">
    <source>
        <dbReference type="SAM" id="Phobius"/>
    </source>
</evidence>
<comment type="subcellular location">
    <subcellularLocation>
        <location evidence="1">Cell membrane</location>
        <topology evidence="1">Multi-pass membrane protein</topology>
    </subcellularLocation>
</comment>
<feature type="domain" description="ABC3 transporter permease C-terminal" evidence="7">
    <location>
        <begin position="282"/>
        <end position="397"/>
    </location>
</feature>
<evidence type="ECO:0000256" key="3">
    <source>
        <dbReference type="ARBA" id="ARBA00022692"/>
    </source>
</evidence>
<organism evidence="9 10">
    <name type="scientific">Algoriphagus chordae</name>
    <dbReference type="NCBI Taxonomy" id="237019"/>
    <lineage>
        <taxon>Bacteria</taxon>
        <taxon>Pseudomonadati</taxon>
        <taxon>Bacteroidota</taxon>
        <taxon>Cytophagia</taxon>
        <taxon>Cytophagales</taxon>
        <taxon>Cyclobacteriaceae</taxon>
        <taxon>Algoriphagus</taxon>
    </lineage>
</organism>
<reference evidence="9 10" key="1">
    <citation type="submission" date="2018-06" db="EMBL/GenBank/DDBJ databases">
        <title>Genomic Encyclopedia of Archaeal and Bacterial Type Strains, Phase II (KMG-II): from individual species to whole genera.</title>
        <authorList>
            <person name="Goeker M."/>
        </authorList>
    </citation>
    <scope>NUCLEOTIDE SEQUENCE [LARGE SCALE GENOMIC DNA]</scope>
    <source>
        <strain evidence="9 10">DSM 19830</strain>
    </source>
</reference>
<keyword evidence="5 6" id="KW-0472">Membrane</keyword>
<dbReference type="InterPro" id="IPR003838">
    <property type="entry name" value="ABC3_permease_C"/>
</dbReference>
<feature type="transmembrane region" description="Helical" evidence="6">
    <location>
        <begin position="748"/>
        <end position="771"/>
    </location>
</feature>
<evidence type="ECO:0000259" key="8">
    <source>
        <dbReference type="Pfam" id="PF12704"/>
    </source>
</evidence>
<feature type="domain" description="ABC3 transporter permease C-terminal" evidence="7">
    <location>
        <begin position="666"/>
        <end position="778"/>
    </location>
</feature>
<proteinExistence type="predicted"/>
<feature type="transmembrane region" description="Helical" evidence="6">
    <location>
        <begin position="321"/>
        <end position="350"/>
    </location>
</feature>
<dbReference type="PANTHER" id="PTHR30572:SF18">
    <property type="entry name" value="ABC-TYPE MACROLIDE FAMILY EXPORT SYSTEM PERMEASE COMPONENT 2"/>
    <property type="match status" value="1"/>
</dbReference>
<feature type="transmembrane region" description="Helical" evidence="6">
    <location>
        <begin position="714"/>
        <end position="733"/>
    </location>
</feature>
<dbReference type="Proteomes" id="UP000248882">
    <property type="component" value="Unassembled WGS sequence"/>
</dbReference>
<dbReference type="EMBL" id="QKZT01000009">
    <property type="protein sequence ID" value="PZX51332.1"/>
    <property type="molecule type" value="Genomic_DNA"/>
</dbReference>
<feature type="transmembrane region" description="Helical" evidence="6">
    <location>
        <begin position="279"/>
        <end position="300"/>
    </location>
</feature>
<dbReference type="Pfam" id="PF02687">
    <property type="entry name" value="FtsX"/>
    <property type="match status" value="2"/>
</dbReference>